<evidence type="ECO:0000313" key="8">
    <source>
        <dbReference type="EMBL" id="MFD1232342.1"/>
    </source>
</evidence>
<dbReference type="InterPro" id="IPR023753">
    <property type="entry name" value="FAD/NAD-binding_dom"/>
</dbReference>
<dbReference type="PRINTS" id="PR00368">
    <property type="entry name" value="FADPNR"/>
</dbReference>
<evidence type="ECO:0000259" key="7">
    <source>
        <dbReference type="Pfam" id="PF07992"/>
    </source>
</evidence>
<comment type="cofactor">
    <cofactor evidence="1">
        <name>FAD</name>
        <dbReference type="ChEBI" id="CHEBI:57692"/>
    </cofactor>
</comment>
<dbReference type="InterPro" id="IPR051169">
    <property type="entry name" value="NADH-Q_oxidoreductase"/>
</dbReference>
<evidence type="ECO:0000313" key="9">
    <source>
        <dbReference type="Proteomes" id="UP001597182"/>
    </source>
</evidence>
<reference evidence="9" key="1">
    <citation type="journal article" date="2019" name="Int. J. Syst. Evol. Microbiol.">
        <title>The Global Catalogue of Microorganisms (GCM) 10K type strain sequencing project: providing services to taxonomists for standard genome sequencing and annotation.</title>
        <authorList>
            <consortium name="The Broad Institute Genomics Platform"/>
            <consortium name="The Broad Institute Genome Sequencing Center for Infectious Disease"/>
            <person name="Wu L."/>
            <person name="Ma J."/>
        </authorList>
    </citation>
    <scope>NUCLEOTIDE SEQUENCE [LARGE SCALE GENOMIC DNA]</scope>
    <source>
        <strain evidence="9">CCUG 49018</strain>
    </source>
</reference>
<evidence type="ECO:0000256" key="5">
    <source>
        <dbReference type="ARBA" id="ARBA00023002"/>
    </source>
</evidence>
<accession>A0ABW3VB42</accession>
<protein>
    <submittedName>
        <fullName evidence="8">NAD(P)/FAD-dependent oxidoreductase</fullName>
    </submittedName>
</protein>
<dbReference type="PRINTS" id="PR00411">
    <property type="entry name" value="PNDRDTASEI"/>
</dbReference>
<sequence>MSTTRSVTAPVLVLGGGMAGVECARTLGDEGVDVLLVDRNDYHQFQPLLYQVASSQLPAEDVARPHRVIFADYPSVELRTAEVDTADLSRRTLVLGDGKTLSGSFLVMAAGARPNFFGVPGAAEHAFPLYSVADAERLRLHLQRLLQAAVDSGGSAEPGALDVVVVGGGPTGVETTGALAELMQALQHTGRLDPAGTITLVDRSPTLLGQFSDKAHAYALRKLTDVGVQVKLRAGVTAVHPDRVEFDDSSTVAARTVVWGGGESGSAVAQALGPVVGHGGRIDVRPDLTVDGHPGVYAVGDVANIPARHGDARALPQLGSVAQQSGRWAAENILRELRGEPTKPFGYKDKGIMAMIGRNAAVAEIGRHRHQVEGPIAFAAWLGVHAMLLSGVHSRTDAFLSWAWDYFDRDHAATVEVSTTPRRIAWGDDDEDVPHISLDRPGPARTAATT</sequence>
<keyword evidence="3" id="KW-0285">Flavoprotein</keyword>
<evidence type="ECO:0000256" key="1">
    <source>
        <dbReference type="ARBA" id="ARBA00001974"/>
    </source>
</evidence>
<organism evidence="8 9">
    <name type="scientific">Pseudonocardia benzenivorans</name>
    <dbReference type="NCBI Taxonomy" id="228005"/>
    <lineage>
        <taxon>Bacteria</taxon>
        <taxon>Bacillati</taxon>
        <taxon>Actinomycetota</taxon>
        <taxon>Actinomycetes</taxon>
        <taxon>Pseudonocardiales</taxon>
        <taxon>Pseudonocardiaceae</taxon>
        <taxon>Pseudonocardia</taxon>
    </lineage>
</organism>
<keyword evidence="5" id="KW-0560">Oxidoreductase</keyword>
<evidence type="ECO:0000256" key="3">
    <source>
        <dbReference type="ARBA" id="ARBA00022630"/>
    </source>
</evidence>
<dbReference type="Pfam" id="PF07992">
    <property type="entry name" value="Pyr_redox_2"/>
    <property type="match status" value="1"/>
</dbReference>
<gene>
    <name evidence="8" type="ORF">ACFQ34_03510</name>
</gene>
<dbReference type="EMBL" id="JBHTMB010000022">
    <property type="protein sequence ID" value="MFD1232342.1"/>
    <property type="molecule type" value="Genomic_DNA"/>
</dbReference>
<dbReference type="Proteomes" id="UP001597182">
    <property type="component" value="Unassembled WGS sequence"/>
</dbReference>
<name>A0ABW3VB42_9PSEU</name>
<dbReference type="RefSeq" id="WP_339121775.1">
    <property type="nucleotide sequence ID" value="NZ_BAABKS010000019.1"/>
</dbReference>
<keyword evidence="9" id="KW-1185">Reference proteome</keyword>
<comment type="similarity">
    <text evidence="2">Belongs to the NADH dehydrogenase family.</text>
</comment>
<evidence type="ECO:0000256" key="2">
    <source>
        <dbReference type="ARBA" id="ARBA00005272"/>
    </source>
</evidence>
<dbReference type="SUPFAM" id="SSF51905">
    <property type="entry name" value="FAD/NAD(P)-binding domain"/>
    <property type="match status" value="1"/>
</dbReference>
<evidence type="ECO:0000256" key="6">
    <source>
        <dbReference type="SAM" id="MobiDB-lite"/>
    </source>
</evidence>
<proteinExistence type="inferred from homology"/>
<feature type="domain" description="FAD/NAD(P)-binding" evidence="7">
    <location>
        <begin position="11"/>
        <end position="326"/>
    </location>
</feature>
<feature type="region of interest" description="Disordered" evidence="6">
    <location>
        <begin position="426"/>
        <end position="450"/>
    </location>
</feature>
<comment type="caution">
    <text evidence="8">The sequence shown here is derived from an EMBL/GenBank/DDBJ whole genome shotgun (WGS) entry which is preliminary data.</text>
</comment>
<evidence type="ECO:0000256" key="4">
    <source>
        <dbReference type="ARBA" id="ARBA00022827"/>
    </source>
</evidence>
<dbReference type="InterPro" id="IPR036188">
    <property type="entry name" value="FAD/NAD-bd_sf"/>
</dbReference>
<keyword evidence="4" id="KW-0274">FAD</keyword>
<dbReference type="PANTHER" id="PTHR42913">
    <property type="entry name" value="APOPTOSIS-INDUCING FACTOR 1"/>
    <property type="match status" value="1"/>
</dbReference>
<dbReference type="Gene3D" id="3.50.50.100">
    <property type="match status" value="1"/>
</dbReference>
<dbReference type="PANTHER" id="PTHR42913:SF3">
    <property type="entry name" value="64 KDA MITOCHONDRIAL NADH DEHYDROGENASE (EUROFUNG)"/>
    <property type="match status" value="1"/>
</dbReference>